<reference evidence="2 3" key="1">
    <citation type="submission" date="2015-12" db="EMBL/GenBank/DDBJ databases">
        <title>The genome of Folsomia candida.</title>
        <authorList>
            <person name="Faddeeva A."/>
            <person name="Derks M.F."/>
            <person name="Anvar Y."/>
            <person name="Smit S."/>
            <person name="Van Straalen N."/>
            <person name="Roelofs D."/>
        </authorList>
    </citation>
    <scope>NUCLEOTIDE SEQUENCE [LARGE SCALE GENOMIC DNA]</scope>
    <source>
        <strain evidence="2 3">VU population</strain>
        <tissue evidence="2">Whole body</tissue>
    </source>
</reference>
<protein>
    <recommendedName>
        <fullName evidence="4">Protein FRA10AC1</fullName>
    </recommendedName>
</protein>
<dbReference type="OMA" id="EYFQDMF"/>
<keyword evidence="3" id="KW-1185">Reference proteome</keyword>
<gene>
    <name evidence="2" type="ORF">Fcan01_19658</name>
</gene>
<accession>A0A226DMC3</accession>
<dbReference type="InterPro" id="IPR050645">
    <property type="entry name" value="Histidine_acid_phosphatase"/>
</dbReference>
<organism evidence="2 3">
    <name type="scientific">Folsomia candida</name>
    <name type="common">Springtail</name>
    <dbReference type="NCBI Taxonomy" id="158441"/>
    <lineage>
        <taxon>Eukaryota</taxon>
        <taxon>Metazoa</taxon>
        <taxon>Ecdysozoa</taxon>
        <taxon>Arthropoda</taxon>
        <taxon>Hexapoda</taxon>
        <taxon>Collembola</taxon>
        <taxon>Entomobryomorpha</taxon>
        <taxon>Isotomoidea</taxon>
        <taxon>Isotomidae</taxon>
        <taxon>Proisotominae</taxon>
        <taxon>Folsomia</taxon>
    </lineage>
</organism>
<feature type="compositionally biased region" description="Basic residues" evidence="1">
    <location>
        <begin position="238"/>
        <end position="250"/>
    </location>
</feature>
<dbReference type="InterPro" id="IPR019129">
    <property type="entry name" value="Folate-sensitive_fs_Fra10Ac1"/>
</dbReference>
<dbReference type="Pfam" id="PF09725">
    <property type="entry name" value="Fra10Ac1"/>
    <property type="match status" value="1"/>
</dbReference>
<dbReference type="PANTHER" id="PTHR11567:SF25">
    <property type="entry name" value="PROTEIN FRA10AC1"/>
    <property type="match status" value="1"/>
</dbReference>
<dbReference type="Proteomes" id="UP000198287">
    <property type="component" value="Unassembled WGS sequence"/>
</dbReference>
<dbReference type="STRING" id="158441.A0A226DMC3"/>
<feature type="region of interest" description="Disordered" evidence="1">
    <location>
        <begin position="229"/>
        <end position="287"/>
    </location>
</feature>
<dbReference type="GO" id="GO:0016791">
    <property type="term" value="F:phosphatase activity"/>
    <property type="evidence" value="ECO:0007669"/>
    <property type="project" value="TreeGrafter"/>
</dbReference>
<comment type="caution">
    <text evidence="2">The sequence shown here is derived from an EMBL/GenBank/DDBJ whole genome shotgun (WGS) entry which is preliminary data.</text>
</comment>
<evidence type="ECO:0000256" key="1">
    <source>
        <dbReference type="SAM" id="MobiDB-lite"/>
    </source>
</evidence>
<dbReference type="PANTHER" id="PTHR11567">
    <property type="entry name" value="ACID PHOSPHATASE-RELATED"/>
    <property type="match status" value="1"/>
</dbReference>
<sequence>MNNAKKLRVGTHDDYDSDFEDDEDDEKKHKRAQREDLARKKDQAGCSKTSTNHASGLPTREAFETERGRADGYKYSYLSLNAFERHKKLINDYYLFYPGSKNTFQRDTSRDKTDHDIVRDNHRFIWTDDDDADTWEKQMSKKYYDKLFKEYCICDLSFYKQAKYAMRWRTETEVINGKGQFTCGARKCDNSTELRSWEVNFAYMEDSVKKNALVKLRLCPECSEKLNHHQKRKDVTKVPKIKKRRKHSKHSDKEKRNSDSTTASQSNQVDAQGENADKSENIWKDSLPTVDVKSREEEFDEYLGDLFL</sequence>
<feature type="compositionally biased region" description="Polar residues" evidence="1">
    <location>
        <begin position="259"/>
        <end position="270"/>
    </location>
</feature>
<evidence type="ECO:0008006" key="4">
    <source>
        <dbReference type="Google" id="ProtNLM"/>
    </source>
</evidence>
<feature type="compositionally biased region" description="Basic and acidic residues" evidence="1">
    <location>
        <begin position="33"/>
        <end position="43"/>
    </location>
</feature>
<feature type="region of interest" description="Disordered" evidence="1">
    <location>
        <begin position="1"/>
        <end position="61"/>
    </location>
</feature>
<name>A0A226DMC3_FOLCA</name>
<evidence type="ECO:0000313" key="3">
    <source>
        <dbReference type="Proteomes" id="UP000198287"/>
    </source>
</evidence>
<dbReference type="EMBL" id="LNIX01000017">
    <property type="protein sequence ID" value="OXA45807.1"/>
    <property type="molecule type" value="Genomic_DNA"/>
</dbReference>
<evidence type="ECO:0000313" key="2">
    <source>
        <dbReference type="EMBL" id="OXA45807.1"/>
    </source>
</evidence>
<proteinExistence type="predicted"/>
<feature type="compositionally biased region" description="Acidic residues" evidence="1">
    <location>
        <begin position="15"/>
        <end position="25"/>
    </location>
</feature>
<dbReference type="OrthoDB" id="197967at2759"/>
<dbReference type="AlphaFoldDB" id="A0A226DMC3"/>